<evidence type="ECO:0000313" key="4">
    <source>
        <dbReference type="EMBL" id="MDQ0515968.1"/>
    </source>
</evidence>
<dbReference type="EMBL" id="JAUSWJ010000001">
    <property type="protein sequence ID" value="MDQ0515968.1"/>
    <property type="molecule type" value="Genomic_DNA"/>
</dbReference>
<organism evidence="4 5">
    <name type="scientific">Kaistia geumhonensis</name>
    <dbReference type="NCBI Taxonomy" id="410839"/>
    <lineage>
        <taxon>Bacteria</taxon>
        <taxon>Pseudomonadati</taxon>
        <taxon>Pseudomonadota</taxon>
        <taxon>Alphaproteobacteria</taxon>
        <taxon>Hyphomicrobiales</taxon>
        <taxon>Kaistiaceae</taxon>
        <taxon>Kaistia</taxon>
    </lineage>
</organism>
<dbReference type="InterPro" id="IPR002347">
    <property type="entry name" value="SDR_fam"/>
</dbReference>
<evidence type="ECO:0000256" key="3">
    <source>
        <dbReference type="ARBA" id="ARBA00023027"/>
    </source>
</evidence>
<evidence type="ECO:0000256" key="1">
    <source>
        <dbReference type="ARBA" id="ARBA00006484"/>
    </source>
</evidence>
<dbReference type="Proteomes" id="UP001223743">
    <property type="component" value="Unassembled WGS sequence"/>
</dbReference>
<dbReference type="SUPFAM" id="SSF51735">
    <property type="entry name" value="NAD(P)-binding Rossmann-fold domains"/>
    <property type="match status" value="1"/>
</dbReference>
<dbReference type="PANTHER" id="PTHR43477:SF4">
    <property type="entry name" value="DEHYDROGENASE_REDUCTASE SDR FAMILY MEMBER 6"/>
    <property type="match status" value="1"/>
</dbReference>
<dbReference type="CDD" id="cd05368">
    <property type="entry name" value="DHRS6_like_SDR_c"/>
    <property type="match status" value="1"/>
</dbReference>
<keyword evidence="5" id="KW-1185">Reference proteome</keyword>
<dbReference type="Pfam" id="PF13561">
    <property type="entry name" value="adh_short_C2"/>
    <property type="match status" value="1"/>
</dbReference>
<keyword evidence="3" id="KW-0520">NAD</keyword>
<dbReference type="PROSITE" id="PS00061">
    <property type="entry name" value="ADH_SHORT"/>
    <property type="match status" value="1"/>
</dbReference>
<reference evidence="4 5" key="1">
    <citation type="submission" date="2023-07" db="EMBL/GenBank/DDBJ databases">
        <title>Genomic Encyclopedia of Type Strains, Phase IV (KMG-IV): sequencing the most valuable type-strain genomes for metagenomic binning, comparative biology and taxonomic classification.</title>
        <authorList>
            <person name="Goeker M."/>
        </authorList>
    </citation>
    <scope>NUCLEOTIDE SEQUENCE [LARGE SCALE GENOMIC DNA]</scope>
    <source>
        <strain evidence="4 5">B1-1</strain>
    </source>
</reference>
<dbReference type="RefSeq" id="WP_266280215.1">
    <property type="nucleotide sequence ID" value="NZ_JAPKNF010000001.1"/>
</dbReference>
<evidence type="ECO:0000256" key="2">
    <source>
        <dbReference type="ARBA" id="ARBA00023002"/>
    </source>
</evidence>
<evidence type="ECO:0000313" key="5">
    <source>
        <dbReference type="Proteomes" id="UP001223743"/>
    </source>
</evidence>
<dbReference type="PANTHER" id="PTHR43477">
    <property type="entry name" value="DIHYDROANTICAPSIN 7-DEHYDROGENASE"/>
    <property type="match status" value="1"/>
</dbReference>
<dbReference type="EC" id="1.1.1.-" evidence="4"/>
<comment type="similarity">
    <text evidence="1">Belongs to the short-chain dehydrogenases/reductases (SDR) family.</text>
</comment>
<dbReference type="InterPro" id="IPR036291">
    <property type="entry name" value="NAD(P)-bd_dom_sf"/>
</dbReference>
<dbReference type="PRINTS" id="PR00081">
    <property type="entry name" value="GDHRDH"/>
</dbReference>
<dbReference type="Gene3D" id="3.40.50.720">
    <property type="entry name" value="NAD(P)-binding Rossmann-like Domain"/>
    <property type="match status" value="1"/>
</dbReference>
<keyword evidence="2 4" id="KW-0560">Oxidoreductase</keyword>
<proteinExistence type="inferred from homology"/>
<comment type="caution">
    <text evidence="4">The sequence shown here is derived from an EMBL/GenBank/DDBJ whole genome shotgun (WGS) entry which is preliminary data.</text>
</comment>
<dbReference type="InterPro" id="IPR020904">
    <property type="entry name" value="Sc_DH/Rdtase_CS"/>
</dbReference>
<gene>
    <name evidence="4" type="ORF">QO015_001581</name>
</gene>
<protein>
    <submittedName>
        <fullName evidence="4">2-keto-3-deoxy-L-fuconate dehydrogenase</fullName>
        <ecNumber evidence="4">1.1.1.-</ecNumber>
    </submittedName>
</protein>
<dbReference type="InterPro" id="IPR051122">
    <property type="entry name" value="SDR_DHRS6-like"/>
</dbReference>
<dbReference type="PRINTS" id="PR00080">
    <property type="entry name" value="SDRFAMILY"/>
</dbReference>
<sequence length="244" mass="25209">MSGKLAGKVALVTAAAQGIGRAIAESAAHEGATVFATDINEAKLAELGGLSQVTTRVLNVLKDAEVGALTAEIGTVDVLFNCAGIVHAGTIEEATEADLDFAYDLNVKSMWRTIKATLPGMLAKGDGAIVNICSVAGSVKGVPNRFAYGVTKAATVGLTKSVAADFVTRGIRCNGICPGTVESPSLQDRLRAQGDYEAARAAFIARQPIGRIGTPQEIADLAIYLATATYTTGQMHIIDGGWTN</sequence>
<dbReference type="GO" id="GO:0016491">
    <property type="term" value="F:oxidoreductase activity"/>
    <property type="evidence" value="ECO:0007669"/>
    <property type="project" value="UniProtKB-KW"/>
</dbReference>
<accession>A0ABU0M586</accession>
<name>A0ABU0M586_9HYPH</name>